<dbReference type="InterPro" id="IPR015424">
    <property type="entry name" value="PyrdxlP-dep_Trfase"/>
</dbReference>
<evidence type="ECO:0000256" key="4">
    <source>
        <dbReference type="ARBA" id="ARBA00023239"/>
    </source>
</evidence>
<name>A0A242JZ67_9ENTE</name>
<dbReference type="SUPFAM" id="SSF53383">
    <property type="entry name" value="PLP-dependent transferases"/>
    <property type="match status" value="1"/>
</dbReference>
<keyword evidence="4" id="KW-0456">Lyase</keyword>
<sequence>MFNEPINRKGTHCTQWDYVEDRFGQKDLLPFTISDTDFRVPSVVESALLKRMNHPVFGYTRWNHTDFKSAVSRWYQNRFSSFIKEEWLVYSPSVIYSIKQLLTLLSNPGDGVIIQTPAYDAFYKVIRGNQRNIILNDLIYSEGKYHLNLPELAEQMAKPENKILLLCSPHNPTGRVWTQEELKAIIELAQTHKVFIISDEIHMDILREGQVHRPLTDFIQKNVAVVTSGSKTFNFPGLIFSYAILPDSDLRQRFLQQLKEADGLSSTSVFGLTATIAAYEKSQEWVNALNHYIDNNIIFVTEYLKQHHPEIIVTKSEATYLMWLDCSKLPVSMEELQARMIHIGKVAIMSGAVYGESGKNFLRLNVGCPRKKLEDGLNRLTQSLMRKELSS</sequence>
<organism evidence="7 8">
    <name type="scientific">Candidatus Enterococcus wittei</name>
    <dbReference type="NCBI Taxonomy" id="1987383"/>
    <lineage>
        <taxon>Bacteria</taxon>
        <taxon>Bacillati</taxon>
        <taxon>Bacillota</taxon>
        <taxon>Bacilli</taxon>
        <taxon>Lactobacillales</taxon>
        <taxon>Enterococcaceae</taxon>
        <taxon>Enterococcus</taxon>
    </lineage>
</organism>
<dbReference type="GO" id="GO:0047804">
    <property type="term" value="F:cysteine-S-conjugate beta-lyase activity"/>
    <property type="evidence" value="ECO:0007669"/>
    <property type="project" value="UniProtKB-EC"/>
</dbReference>
<dbReference type="InterPro" id="IPR051798">
    <property type="entry name" value="Class-II_PLP-Dep_Aminotrans"/>
</dbReference>
<dbReference type="AlphaFoldDB" id="A0A242JZ67"/>
<comment type="caution">
    <text evidence="7">The sequence shown here is derived from an EMBL/GenBank/DDBJ whole genome shotgun (WGS) entry which is preliminary data.</text>
</comment>
<keyword evidence="8" id="KW-1185">Reference proteome</keyword>
<evidence type="ECO:0000259" key="6">
    <source>
        <dbReference type="Pfam" id="PF00155"/>
    </source>
</evidence>
<protein>
    <recommendedName>
        <fullName evidence="2">cysteine-S-conjugate beta-lyase</fullName>
        <ecNumber evidence="2">4.4.1.13</ecNumber>
    </recommendedName>
</protein>
<comment type="similarity">
    <text evidence="5">Belongs to the class-II pyridoxal-phosphate-dependent aminotransferase family. MalY/PatB cystathionine beta-lyase subfamily.</text>
</comment>
<gene>
    <name evidence="7" type="ORF">A5844_001919</name>
</gene>
<dbReference type="EC" id="4.4.1.13" evidence="2"/>
<dbReference type="Proteomes" id="UP000194933">
    <property type="component" value="Unassembled WGS sequence"/>
</dbReference>
<dbReference type="CDD" id="cd00609">
    <property type="entry name" value="AAT_like"/>
    <property type="match status" value="1"/>
</dbReference>
<proteinExistence type="inferred from homology"/>
<evidence type="ECO:0000256" key="5">
    <source>
        <dbReference type="ARBA" id="ARBA00037974"/>
    </source>
</evidence>
<keyword evidence="3" id="KW-0663">Pyridoxal phosphate</keyword>
<dbReference type="InterPro" id="IPR027619">
    <property type="entry name" value="C-S_lyase_PatB-like"/>
</dbReference>
<dbReference type="PANTHER" id="PTHR43525">
    <property type="entry name" value="PROTEIN MALY"/>
    <property type="match status" value="1"/>
</dbReference>
<dbReference type="EMBL" id="NGMO01000003">
    <property type="protein sequence ID" value="OTP10221.1"/>
    <property type="molecule type" value="Genomic_DNA"/>
</dbReference>
<dbReference type="Gene3D" id="3.90.1150.10">
    <property type="entry name" value="Aspartate Aminotransferase, domain 1"/>
    <property type="match status" value="1"/>
</dbReference>
<dbReference type="Pfam" id="PF00155">
    <property type="entry name" value="Aminotran_1_2"/>
    <property type="match status" value="1"/>
</dbReference>
<dbReference type="STRING" id="1987383.A5844_001919"/>
<dbReference type="InterPro" id="IPR015422">
    <property type="entry name" value="PyrdxlP-dep_Trfase_small"/>
</dbReference>
<evidence type="ECO:0000313" key="8">
    <source>
        <dbReference type="Proteomes" id="UP000194933"/>
    </source>
</evidence>
<dbReference type="GO" id="GO:0030170">
    <property type="term" value="F:pyridoxal phosphate binding"/>
    <property type="evidence" value="ECO:0007669"/>
    <property type="project" value="InterPro"/>
</dbReference>
<comment type="cofactor">
    <cofactor evidence="1">
        <name>pyridoxal 5'-phosphate</name>
        <dbReference type="ChEBI" id="CHEBI:597326"/>
    </cofactor>
</comment>
<dbReference type="Gene3D" id="3.40.640.10">
    <property type="entry name" value="Type I PLP-dependent aspartate aminotransferase-like (Major domain)"/>
    <property type="match status" value="1"/>
</dbReference>
<evidence type="ECO:0000313" key="7">
    <source>
        <dbReference type="EMBL" id="OTP10221.1"/>
    </source>
</evidence>
<dbReference type="RefSeq" id="WP_086284989.1">
    <property type="nucleotide sequence ID" value="NZ_NGMO01000003.1"/>
</dbReference>
<reference evidence="7 8" key="1">
    <citation type="submission" date="2017-05" db="EMBL/GenBank/DDBJ databases">
        <title>The Genome Sequence of Enterococcus sp. 10A9_DIV0425.</title>
        <authorList>
            <consortium name="The Broad Institute Genomics Platform"/>
            <consortium name="The Broad Institute Genomic Center for Infectious Diseases"/>
            <person name="Earl A."/>
            <person name="Manson A."/>
            <person name="Schwartman J."/>
            <person name="Gilmore M."/>
            <person name="Abouelleil A."/>
            <person name="Cao P."/>
            <person name="Chapman S."/>
            <person name="Cusick C."/>
            <person name="Shea T."/>
            <person name="Young S."/>
            <person name="Neafsey D."/>
            <person name="Nusbaum C."/>
            <person name="Birren B."/>
        </authorList>
    </citation>
    <scope>NUCLEOTIDE SEQUENCE [LARGE SCALE GENOMIC DNA]</scope>
    <source>
        <strain evidence="7 8">10A9_DIV0425</strain>
    </source>
</reference>
<dbReference type="PANTHER" id="PTHR43525:SF1">
    <property type="entry name" value="PROTEIN MALY"/>
    <property type="match status" value="1"/>
</dbReference>
<accession>A0A242JZ67</accession>
<feature type="domain" description="Aminotransferase class I/classII large" evidence="6">
    <location>
        <begin position="29"/>
        <end position="380"/>
    </location>
</feature>
<evidence type="ECO:0000256" key="3">
    <source>
        <dbReference type="ARBA" id="ARBA00022898"/>
    </source>
</evidence>
<dbReference type="InterPro" id="IPR004839">
    <property type="entry name" value="Aminotransferase_I/II_large"/>
</dbReference>
<dbReference type="InterPro" id="IPR015421">
    <property type="entry name" value="PyrdxlP-dep_Trfase_major"/>
</dbReference>
<dbReference type="NCBIfam" id="TIGR04350">
    <property type="entry name" value="C_S_lyase_PatB"/>
    <property type="match status" value="1"/>
</dbReference>
<evidence type="ECO:0000256" key="2">
    <source>
        <dbReference type="ARBA" id="ARBA00012224"/>
    </source>
</evidence>
<evidence type="ECO:0000256" key="1">
    <source>
        <dbReference type="ARBA" id="ARBA00001933"/>
    </source>
</evidence>